<organism evidence="1 2">
    <name type="scientific">Romanomermis culicivorax</name>
    <name type="common">Nematode worm</name>
    <dbReference type="NCBI Taxonomy" id="13658"/>
    <lineage>
        <taxon>Eukaryota</taxon>
        <taxon>Metazoa</taxon>
        <taxon>Ecdysozoa</taxon>
        <taxon>Nematoda</taxon>
        <taxon>Enoplea</taxon>
        <taxon>Dorylaimia</taxon>
        <taxon>Mermithida</taxon>
        <taxon>Mermithoidea</taxon>
        <taxon>Mermithidae</taxon>
        <taxon>Romanomermis</taxon>
    </lineage>
</organism>
<protein>
    <submittedName>
        <fullName evidence="2">Uncharacterized protein</fullName>
    </submittedName>
</protein>
<reference evidence="2" key="1">
    <citation type="submission" date="2022-11" db="UniProtKB">
        <authorList>
            <consortium name="WormBaseParasite"/>
        </authorList>
    </citation>
    <scope>IDENTIFICATION</scope>
</reference>
<keyword evidence="1" id="KW-1185">Reference proteome</keyword>
<dbReference type="Proteomes" id="UP000887565">
    <property type="component" value="Unplaced"/>
</dbReference>
<accession>A0A915I9F5</accession>
<proteinExistence type="predicted"/>
<dbReference type="WBParaSite" id="nRc.2.0.1.t10497-RA">
    <property type="protein sequence ID" value="nRc.2.0.1.t10497-RA"/>
    <property type="gene ID" value="nRc.2.0.1.g10497"/>
</dbReference>
<evidence type="ECO:0000313" key="1">
    <source>
        <dbReference type="Proteomes" id="UP000887565"/>
    </source>
</evidence>
<sequence>MPADSTASSYPCYVQLAFPNGTMFVFKKFSATPEDWTTLFSLVDSDHTIIISFNGADDWVGIYVLLGTQFCIDRQKKNKETVVKVIHLDAYRVIRNINNYPPLYELAPKIAPRALFQKSMAPRRYSCTIFWTPPKLTTG</sequence>
<name>A0A915I9F5_ROMCU</name>
<evidence type="ECO:0000313" key="2">
    <source>
        <dbReference type="WBParaSite" id="nRc.2.0.1.t10497-RA"/>
    </source>
</evidence>
<dbReference type="AlphaFoldDB" id="A0A915I9F5"/>